<evidence type="ECO:0000313" key="2">
    <source>
        <dbReference type="EMBL" id="ORM72052.1"/>
    </source>
</evidence>
<dbReference type="Pfam" id="PF13561">
    <property type="entry name" value="adh_short_C2"/>
    <property type="match status" value="1"/>
</dbReference>
<name>A0A1X1D5S9_9GAMM</name>
<dbReference type="OrthoDB" id="9806974at2"/>
<reference evidence="2 3" key="1">
    <citation type="journal article" date="2017" name="Antonie Van Leeuwenhoek">
        <title>Phylogenomic resolution of the bacterial genus Pantoea and its relationship with Erwinia and Tatumella.</title>
        <authorList>
            <person name="Palmer M."/>
            <person name="Steenkamp E.T."/>
            <person name="Coetzee M.P."/>
            <person name="Chan W.Y."/>
            <person name="van Zyl E."/>
            <person name="De Maayer P."/>
            <person name="Coutinho T.A."/>
            <person name="Blom J."/>
            <person name="Smits T.H."/>
            <person name="Duffy B."/>
            <person name="Venter S.N."/>
        </authorList>
    </citation>
    <scope>NUCLEOTIDE SEQUENCE [LARGE SCALE GENOMIC DNA]</scope>
    <source>
        <strain evidence="2 3">LMG 26275</strain>
    </source>
</reference>
<dbReference type="InterPro" id="IPR036291">
    <property type="entry name" value="NAD(P)-bd_dom_sf"/>
</dbReference>
<protein>
    <submittedName>
        <fullName evidence="2">Oxidoreductase</fullName>
    </submittedName>
</protein>
<dbReference type="PROSITE" id="PS00061">
    <property type="entry name" value="ADH_SHORT"/>
    <property type="match status" value="1"/>
</dbReference>
<dbReference type="PANTHER" id="PTHR42760:SF40">
    <property type="entry name" value="3-OXOACYL-[ACYL-CARRIER-PROTEIN] REDUCTASE, CHLOROPLASTIC"/>
    <property type="match status" value="1"/>
</dbReference>
<dbReference type="Gene3D" id="3.40.50.720">
    <property type="entry name" value="NAD(P)-binding Rossmann-like Domain"/>
    <property type="match status" value="1"/>
</dbReference>
<proteinExistence type="inferred from homology"/>
<dbReference type="GO" id="GO:0030497">
    <property type="term" value="P:fatty acid elongation"/>
    <property type="evidence" value="ECO:0007669"/>
    <property type="project" value="TreeGrafter"/>
</dbReference>
<gene>
    <name evidence="2" type="ORF">HA51_03080</name>
</gene>
<organism evidence="2 3">
    <name type="scientific">Pantoea rwandensis</name>
    <dbReference type="NCBI Taxonomy" id="1076550"/>
    <lineage>
        <taxon>Bacteria</taxon>
        <taxon>Pseudomonadati</taxon>
        <taxon>Pseudomonadota</taxon>
        <taxon>Gammaproteobacteria</taxon>
        <taxon>Enterobacterales</taxon>
        <taxon>Erwiniaceae</taxon>
        <taxon>Pantoea</taxon>
    </lineage>
</organism>
<dbReference type="AlphaFoldDB" id="A0A1X1D5S9"/>
<dbReference type="PRINTS" id="PR00081">
    <property type="entry name" value="GDHRDH"/>
</dbReference>
<dbReference type="RefSeq" id="WP_084931807.1">
    <property type="nucleotide sequence ID" value="NZ_MLFR01000001.1"/>
</dbReference>
<dbReference type="FunFam" id="3.40.50.720:FF:000084">
    <property type="entry name" value="Short-chain dehydrogenase reductase"/>
    <property type="match status" value="1"/>
</dbReference>
<evidence type="ECO:0000313" key="3">
    <source>
        <dbReference type="Proteomes" id="UP000193558"/>
    </source>
</evidence>
<dbReference type="GO" id="GO:0016616">
    <property type="term" value="F:oxidoreductase activity, acting on the CH-OH group of donors, NAD or NADP as acceptor"/>
    <property type="evidence" value="ECO:0007669"/>
    <property type="project" value="TreeGrafter"/>
</dbReference>
<comment type="caution">
    <text evidence="2">The sequence shown here is derived from an EMBL/GenBank/DDBJ whole genome shotgun (WGS) entry which is preliminary data.</text>
</comment>
<dbReference type="EMBL" id="MLFR01000001">
    <property type="protein sequence ID" value="ORM72052.1"/>
    <property type="molecule type" value="Genomic_DNA"/>
</dbReference>
<dbReference type="PANTHER" id="PTHR42760">
    <property type="entry name" value="SHORT-CHAIN DEHYDROGENASES/REDUCTASES FAMILY MEMBER"/>
    <property type="match status" value="1"/>
</dbReference>
<comment type="similarity">
    <text evidence="1">Belongs to the short-chain dehydrogenases/reductases (SDR) family.</text>
</comment>
<accession>A0A1X1D5S9</accession>
<sequence length="251" mass="26674">MSEQFLDFSPQMFAGKTVLVSGGTSGIGLEIARGFKKLGATTLATGSSGEKVAACRGRNEDGAIRFQQLDVSNSEEVASLFASLPQLDVLVNAAGVARPEEEYSEDVFLRVMDINLNSVMRLSEAAMPLLLASKGSVVNVASMLSYLADASVPAYCASKSGVTGLTRALAHRYGPQGVRINAVAPGYHQTEMTRPLWSDKKEAEHIRHRTALKRWGRAEDLTGAVIFLSSGAAQYITGVTLPVDGGYVSGM</sequence>
<dbReference type="SUPFAM" id="SSF51735">
    <property type="entry name" value="NAD(P)-binding Rossmann-fold domains"/>
    <property type="match status" value="1"/>
</dbReference>
<dbReference type="InterPro" id="IPR002347">
    <property type="entry name" value="SDR_fam"/>
</dbReference>
<evidence type="ECO:0000256" key="1">
    <source>
        <dbReference type="ARBA" id="ARBA00006484"/>
    </source>
</evidence>
<dbReference type="Proteomes" id="UP000193558">
    <property type="component" value="Unassembled WGS sequence"/>
</dbReference>
<dbReference type="PRINTS" id="PR00080">
    <property type="entry name" value="SDRFAMILY"/>
</dbReference>
<dbReference type="InterPro" id="IPR020904">
    <property type="entry name" value="Sc_DH/Rdtase_CS"/>
</dbReference>